<comment type="caution">
    <text evidence="3">The sequence shown here is derived from an EMBL/GenBank/DDBJ whole genome shotgun (WGS) entry which is preliminary data.</text>
</comment>
<proteinExistence type="predicted"/>
<gene>
    <name evidence="3" type="ORF">bsdE14_25630</name>
</gene>
<evidence type="ECO:0000259" key="2">
    <source>
        <dbReference type="Pfam" id="PF01935"/>
    </source>
</evidence>
<dbReference type="PANTHER" id="PTHR42957:SF1">
    <property type="entry name" value="HELICASE MJ1565-RELATED"/>
    <property type="match status" value="1"/>
</dbReference>
<dbReference type="RefSeq" id="WP_264850432.1">
    <property type="nucleotide sequence ID" value="NZ_BRXR01000001.1"/>
</dbReference>
<evidence type="ECO:0000313" key="4">
    <source>
        <dbReference type="Proteomes" id="UP001208567"/>
    </source>
</evidence>
<dbReference type="SUPFAM" id="SSF52540">
    <property type="entry name" value="P-loop containing nucleoside triphosphate hydrolases"/>
    <property type="match status" value="1"/>
</dbReference>
<evidence type="ECO:0000313" key="3">
    <source>
        <dbReference type="EMBL" id="GLC31153.1"/>
    </source>
</evidence>
<dbReference type="Proteomes" id="UP001208567">
    <property type="component" value="Unassembled WGS sequence"/>
</dbReference>
<keyword evidence="1" id="KW-0175">Coiled coil</keyword>
<sequence>MSSKRSAEATIAGYLYQFDKCIIEILKQPNDNTKVTIEGIEDIDIEEEKLNPKSIQVKYYEGSEYNNSIISEAVRYLFFNYIDYLNGNGKRREYYLYGHYNSGTEKLQVDVNYIIQDNNGRKAIDIVKDSFLTYNPSKGDIRKFYLEENIQYIDEDGVIKKRCILDKELDDFISLLRININAKSIDDQYEELLLSLEDKIDNCKSREDAEKYYYNNALKIIFKLAQDKDEASITKELQIKDLNDKKQSIIGKIKRKKEKNDDTLLNEINLLEEELEVLIKEIDGIQKEVNKLNIEKRTITKKEFLKKIDQKTVLFNKWYAANLGKMKYNEYVKDILYRRKSLNNSKSKFLILGKEFENSLVSDENTSIDEFINLVIEDSFKLDTAFANKDKPWTIVLDIELEKFKTIVEILNRKLINFKSGREEYNFNIDDFNERPIINANKNETISRASYQIRIITLKTFEKYLQQIKDIDVAIFFMRDDYDKYLEELNNKGVYSYVVEGINGRTLNDVEFLFERKNIYTDYFRILSVSPTLLQIEVIKPQKFKNLNENFTLGSYIKITDEINNSIIGILRSYKIKEINNKEELVIQKIKEPSFILDVQPVGHITNGEFKKGNKSITIPPSRVEVASEELLKKIFYQKDKDNEFCIGDLAHNPTIEGENIRVIMDGNKFFNKHLAVVGSTGSGKSCTVAKILQEGIEPYTKEQKEGVLNNSHIVLFDLHGEYQNAFKDQCRHLEVENLKLPYWLMNSEELQDYFLDVEGSDHNQRNIFKKAITLNKKWHNLIEIKGNKTINDNITYDSPVYFNIKEVLCCIENYNRAREKEGIYTWIYKNGSVEINILDIMPENYEDLEKYSKLFTDRLEPLTGTGTKQASLNFTNFISRLENKIHDDRLVFLLQKGNEYRMELSKIVKQFIGYETEITGKNQEKKNVTIIDLSGMPFEVINIVVALVSRLIFRFAFERKKIIKTHDINEVPFLLVYEEAHNYIPKSQEVRYKSVREVVERIAKEGRKYGVSAMIVSQRPSEISETIFSQCNSFVVMRLTNPVDQSYIKKLLPEDVSSITDNLSGFDKREALILGDAVKIPALIKVHELSKDRLPKSNDINFIQEWRNNWYDMDEFDKVINLMTGVIVGTDKEELEIHLSEAALGSERTIDNTDEC</sequence>
<protein>
    <recommendedName>
        <fullName evidence="2">Helicase HerA central domain-containing protein</fullName>
    </recommendedName>
</protein>
<feature type="coiled-coil region" evidence="1">
    <location>
        <begin position="239"/>
        <end position="302"/>
    </location>
</feature>
<dbReference type="EMBL" id="BRXR01000001">
    <property type="protein sequence ID" value="GLC31153.1"/>
    <property type="molecule type" value="Genomic_DNA"/>
</dbReference>
<dbReference type="InterPro" id="IPR008571">
    <property type="entry name" value="HerA-like"/>
</dbReference>
<dbReference type="PANTHER" id="PTHR42957">
    <property type="entry name" value="HELICASE MJ1565-RELATED"/>
    <property type="match status" value="1"/>
</dbReference>
<dbReference type="InterPro" id="IPR027417">
    <property type="entry name" value="P-loop_NTPase"/>
</dbReference>
<dbReference type="Pfam" id="PF01935">
    <property type="entry name" value="DUF87"/>
    <property type="match status" value="1"/>
</dbReference>
<dbReference type="InterPro" id="IPR002789">
    <property type="entry name" value="HerA_central"/>
</dbReference>
<organism evidence="3 4">
    <name type="scientific">Clostridium omnivorum</name>
    <dbReference type="NCBI Taxonomy" id="1604902"/>
    <lineage>
        <taxon>Bacteria</taxon>
        <taxon>Bacillati</taxon>
        <taxon>Bacillota</taxon>
        <taxon>Clostridia</taxon>
        <taxon>Eubacteriales</taxon>
        <taxon>Clostridiaceae</taxon>
        <taxon>Clostridium</taxon>
    </lineage>
</organism>
<reference evidence="3 4" key="1">
    <citation type="journal article" date="2024" name="Int. J. Syst. Evol. Microbiol.">
        <title>Clostridium omnivorum sp. nov., isolated from anoxic soil under the treatment of reductive soil disinfestation.</title>
        <authorList>
            <person name="Ueki A."/>
            <person name="Tonouchi A."/>
            <person name="Kaku N."/>
            <person name="Honma S."/>
            <person name="Ueki K."/>
        </authorList>
    </citation>
    <scope>NUCLEOTIDE SEQUENCE [LARGE SCALE GENOMIC DNA]</scope>
    <source>
        <strain evidence="3 4">E14</strain>
    </source>
</reference>
<dbReference type="Gene3D" id="3.40.50.300">
    <property type="entry name" value="P-loop containing nucleotide triphosphate hydrolases"/>
    <property type="match status" value="2"/>
</dbReference>
<accession>A0ABQ5N7D6</accession>
<name>A0ABQ5N7D6_9CLOT</name>
<keyword evidence="4" id="KW-1185">Reference proteome</keyword>
<feature type="domain" description="Helicase HerA central" evidence="2">
    <location>
        <begin position="657"/>
        <end position="809"/>
    </location>
</feature>
<evidence type="ECO:0000256" key="1">
    <source>
        <dbReference type="SAM" id="Coils"/>
    </source>
</evidence>